<keyword evidence="2" id="KW-0548">Nucleotidyltransferase</keyword>
<evidence type="ECO:0000313" key="2">
    <source>
        <dbReference type="EMBL" id="MPM99741.1"/>
    </source>
</evidence>
<dbReference type="Pfam" id="PF00990">
    <property type="entry name" value="GGDEF"/>
    <property type="match status" value="1"/>
</dbReference>
<dbReference type="PANTHER" id="PTHR45138:SF9">
    <property type="entry name" value="DIGUANYLATE CYCLASE DGCM-RELATED"/>
    <property type="match status" value="1"/>
</dbReference>
<keyword evidence="2" id="KW-0808">Transferase</keyword>
<dbReference type="AlphaFoldDB" id="A0A645EEN7"/>
<dbReference type="PANTHER" id="PTHR45138">
    <property type="entry name" value="REGULATORY COMPONENTS OF SENSORY TRANSDUCTION SYSTEM"/>
    <property type="match status" value="1"/>
</dbReference>
<feature type="domain" description="GGDEF" evidence="1">
    <location>
        <begin position="1"/>
        <end position="133"/>
    </location>
</feature>
<dbReference type="SUPFAM" id="SSF55073">
    <property type="entry name" value="Nucleotide cyclase"/>
    <property type="match status" value="1"/>
</dbReference>
<dbReference type="SMART" id="SM00267">
    <property type="entry name" value="GGDEF"/>
    <property type="match status" value="1"/>
</dbReference>
<dbReference type="NCBIfam" id="TIGR00254">
    <property type="entry name" value="GGDEF"/>
    <property type="match status" value="1"/>
</dbReference>
<dbReference type="PROSITE" id="PS50887">
    <property type="entry name" value="GGDEF"/>
    <property type="match status" value="1"/>
</dbReference>
<comment type="caution">
    <text evidence="2">The sequence shown here is derived from an EMBL/GenBank/DDBJ whole genome shotgun (WGS) entry which is preliminary data.</text>
</comment>
<dbReference type="GO" id="GO:0052621">
    <property type="term" value="F:diguanylate cyclase activity"/>
    <property type="evidence" value="ECO:0007669"/>
    <property type="project" value="UniProtKB-EC"/>
</dbReference>
<dbReference type="Gene3D" id="3.30.70.270">
    <property type="match status" value="1"/>
</dbReference>
<name>A0A645EEN7_9ZZZZ</name>
<gene>
    <name evidence="2" type="primary">dgcZ_1</name>
    <name evidence="2" type="ORF">SDC9_146935</name>
</gene>
<accession>A0A645EEN7</accession>
<proteinExistence type="predicted"/>
<dbReference type="InterPro" id="IPR043128">
    <property type="entry name" value="Rev_trsase/Diguanyl_cyclase"/>
</dbReference>
<dbReference type="EC" id="2.7.7.65" evidence="2"/>
<dbReference type="EMBL" id="VSSQ01045825">
    <property type="protein sequence ID" value="MPM99741.1"/>
    <property type="molecule type" value="Genomic_DNA"/>
</dbReference>
<reference evidence="2" key="1">
    <citation type="submission" date="2019-08" db="EMBL/GenBank/DDBJ databases">
        <authorList>
            <person name="Kucharzyk K."/>
            <person name="Murdoch R.W."/>
            <person name="Higgins S."/>
            <person name="Loffler F."/>
        </authorList>
    </citation>
    <scope>NUCLEOTIDE SEQUENCE</scope>
</reference>
<dbReference type="CDD" id="cd01949">
    <property type="entry name" value="GGDEF"/>
    <property type="match status" value="1"/>
</dbReference>
<dbReference type="InterPro" id="IPR029787">
    <property type="entry name" value="Nucleotide_cyclase"/>
</dbReference>
<dbReference type="InterPro" id="IPR000160">
    <property type="entry name" value="GGDEF_dom"/>
</dbReference>
<sequence length="138" mass="15803">MMFDLDRFKLINDNFGHDIGDVVLRRTVEAINEIIKDTDIIIRWGGDEFIGVFYGLKKEEAIEIAQTILDKINSIEIPVKTSEIDDIVKIEMSIGVTYFSKSDRQASDAVKRADDAMYESKETGRNKVSYFDVEDLNE</sequence>
<protein>
    <submittedName>
        <fullName evidence="2">Diguanylate cyclase DgcZ</fullName>
        <ecNumber evidence="2">2.7.7.65</ecNumber>
    </submittedName>
</protein>
<organism evidence="2">
    <name type="scientific">bioreactor metagenome</name>
    <dbReference type="NCBI Taxonomy" id="1076179"/>
    <lineage>
        <taxon>unclassified sequences</taxon>
        <taxon>metagenomes</taxon>
        <taxon>ecological metagenomes</taxon>
    </lineage>
</organism>
<evidence type="ECO:0000259" key="1">
    <source>
        <dbReference type="PROSITE" id="PS50887"/>
    </source>
</evidence>
<dbReference type="InterPro" id="IPR050469">
    <property type="entry name" value="Diguanylate_Cyclase"/>
</dbReference>